<organism evidence="9">
    <name type="scientific">Salmonella enterica I</name>
    <dbReference type="NCBI Taxonomy" id="59201"/>
    <lineage>
        <taxon>Bacteria</taxon>
        <taxon>Pseudomonadati</taxon>
        <taxon>Pseudomonadota</taxon>
        <taxon>Gammaproteobacteria</taxon>
        <taxon>Enterobacterales</taxon>
        <taxon>Enterobacteriaceae</taxon>
        <taxon>Salmonella</taxon>
    </lineage>
</organism>
<gene>
    <name evidence="9" type="ORF">D7N80_25075</name>
</gene>
<evidence type="ECO:0000259" key="8">
    <source>
        <dbReference type="Pfam" id="PF05840"/>
    </source>
</evidence>
<dbReference type="Pfam" id="PF05840">
    <property type="entry name" value="Phage_GPA"/>
    <property type="match status" value="1"/>
</dbReference>
<dbReference type="AlphaFoldDB" id="A0A3R1BXE9"/>
<comment type="caution">
    <text evidence="9">The sequence shown here is derived from an EMBL/GenBank/DDBJ whole genome shotgun (WGS) entry which is preliminary data.</text>
</comment>
<protein>
    <submittedName>
        <fullName evidence="9">Replication endonuclease</fullName>
    </submittedName>
</protein>
<feature type="domain" description="Replication gene A protein-like" evidence="8">
    <location>
        <begin position="149"/>
        <end position="467"/>
    </location>
</feature>
<keyword evidence="4" id="KW-0540">Nuclease</keyword>
<evidence type="ECO:0000256" key="1">
    <source>
        <dbReference type="ARBA" id="ARBA00003293"/>
    </source>
</evidence>
<sequence>ARKSAGIVCTEKRRSRVKELTMHAGGPLTPSTSTSTSASPEEQQQFFDDVRQTFEGLPRFIAKKFNDRVSSAYRLKGFTGAQTKFSEIIRHDLRLADLTSQVYTIAPGELPGYLFGGLASDGAYGAVRSLTFRFNALVDGDESDAALLAHDLAEFLCDEVEHLNRTLRDESASELLGVLYSMAAGVTEHFKADPPEWSRFTGKKLTTEQLKIAISRMISVRFWSRHFRTFTRRWREHLYIAVGDVRRQRSVICSPQWVQHWLASRKRGREIMAETDLEDEETGETLPLVSAVDASVSNNEKRRAEMMTRVRGMEELAELDSLAQDSDYIGLFFTWTAPRQYHAWLETGRRNRKWNGASPRETQHYFTRTFKNFSTALTRRDVHVFGIHITESHHDGTPHWHGIIFVRREQEAILREVFESYANAENCTSHRPGMQPAQSQLMIKPIDKRKGSATAYITKHICRNIEGCAPGGRDKETGRPWTELARHSAAWASLWGIKQFQFIGGPPVSVWRELRKLSDQKKADSVSPVFGELHRAAGGSDWAEYTRLQGGALATRKNLTMRAWYKPGEEPDECGQYTAILKGVYLQGTNKPPVATRTRNWKVKAPRQNAKPGFMKNHRKPVLTPWTRINNCTVRRKQPADRPPDLHLKIPIQLELDFGETKKVRAGER</sequence>
<evidence type="ECO:0000256" key="2">
    <source>
        <dbReference type="ARBA" id="ARBA00009260"/>
    </source>
</evidence>
<evidence type="ECO:0000256" key="3">
    <source>
        <dbReference type="ARBA" id="ARBA00022705"/>
    </source>
</evidence>
<dbReference type="EMBL" id="RVVJ01000044">
    <property type="protein sequence ID" value="MML56495.1"/>
    <property type="molecule type" value="Genomic_DNA"/>
</dbReference>
<dbReference type="GO" id="GO:0006260">
    <property type="term" value="P:DNA replication"/>
    <property type="evidence" value="ECO:0007669"/>
    <property type="project" value="UniProtKB-KW"/>
</dbReference>
<accession>A0A3R1BXE9</accession>
<evidence type="ECO:0000256" key="4">
    <source>
        <dbReference type="ARBA" id="ARBA00022722"/>
    </source>
</evidence>
<dbReference type="Proteomes" id="UP000885348">
    <property type="component" value="Unassembled WGS sequence"/>
</dbReference>
<dbReference type="InterPro" id="IPR008766">
    <property type="entry name" value="Replication_gene_A-like"/>
</dbReference>
<reference evidence="9" key="1">
    <citation type="submission" date="2018-09" db="EMBL/GenBank/DDBJ databases">
        <authorList>
            <person name="Ashton P.M."/>
            <person name="Dallman T."/>
            <person name="Nair S."/>
            <person name="De Pinna E."/>
            <person name="Peters T."/>
            <person name="Grant K."/>
        </authorList>
    </citation>
    <scope>NUCLEOTIDE SEQUENCE [LARGE SCALE GENOMIC DNA]</scope>
    <source>
        <strain evidence="9">598938</strain>
    </source>
</reference>
<dbReference type="GO" id="GO:0016787">
    <property type="term" value="F:hydrolase activity"/>
    <property type="evidence" value="ECO:0007669"/>
    <property type="project" value="UniProtKB-KW"/>
</dbReference>
<comment type="similarity">
    <text evidence="2">Belongs to the phage GPA family.</text>
</comment>
<evidence type="ECO:0000256" key="5">
    <source>
        <dbReference type="ARBA" id="ARBA00022759"/>
    </source>
</evidence>
<evidence type="ECO:0000256" key="7">
    <source>
        <dbReference type="SAM" id="MobiDB-lite"/>
    </source>
</evidence>
<evidence type="ECO:0000256" key="6">
    <source>
        <dbReference type="ARBA" id="ARBA00022801"/>
    </source>
</evidence>
<comment type="function">
    <text evidence="1">Possible endonuclease which induces a single-strand cut and initiates DNA replication.</text>
</comment>
<name>A0A3R1BXE9_SALET</name>
<feature type="region of interest" description="Disordered" evidence="7">
    <location>
        <begin position="19"/>
        <end position="43"/>
    </location>
</feature>
<keyword evidence="3" id="KW-0235">DNA replication</keyword>
<keyword evidence="5 9" id="KW-0255">Endonuclease</keyword>
<feature type="compositionally biased region" description="Low complexity" evidence="7">
    <location>
        <begin position="29"/>
        <end position="40"/>
    </location>
</feature>
<keyword evidence="6" id="KW-0378">Hydrolase</keyword>
<dbReference type="GO" id="GO:0004519">
    <property type="term" value="F:endonuclease activity"/>
    <property type="evidence" value="ECO:0007669"/>
    <property type="project" value="UniProtKB-KW"/>
</dbReference>
<feature type="non-terminal residue" evidence="9">
    <location>
        <position position="1"/>
    </location>
</feature>
<evidence type="ECO:0000313" key="9">
    <source>
        <dbReference type="EMBL" id="MML56495.1"/>
    </source>
</evidence>
<proteinExistence type="inferred from homology"/>